<feature type="signal peptide" evidence="5">
    <location>
        <begin position="1"/>
        <end position="21"/>
    </location>
</feature>
<keyword evidence="4" id="KW-0408">Iron</keyword>
<dbReference type="PRINTS" id="PR00465">
    <property type="entry name" value="EP450IV"/>
</dbReference>
<evidence type="ECO:0000256" key="4">
    <source>
        <dbReference type="ARBA" id="ARBA00023004"/>
    </source>
</evidence>
<protein>
    <recommendedName>
        <fullName evidence="8">Cytochrome P450</fullName>
    </recommendedName>
</protein>
<name>A0ABR3SL53_9PEZI</name>
<evidence type="ECO:0008006" key="8">
    <source>
        <dbReference type="Google" id="ProtNLM"/>
    </source>
</evidence>
<accession>A0ABR3SL53</accession>
<dbReference type="InterPro" id="IPR002403">
    <property type="entry name" value="Cyt_P450_E_grp-IV"/>
</dbReference>
<dbReference type="InterPro" id="IPR036396">
    <property type="entry name" value="Cyt_P450_sf"/>
</dbReference>
<proteinExistence type="inferred from homology"/>
<evidence type="ECO:0000313" key="7">
    <source>
        <dbReference type="Proteomes" id="UP001521116"/>
    </source>
</evidence>
<feature type="chain" id="PRO_5047168705" description="Cytochrome P450" evidence="5">
    <location>
        <begin position="22"/>
        <end position="514"/>
    </location>
</feature>
<evidence type="ECO:0000256" key="2">
    <source>
        <dbReference type="ARBA" id="ARBA00010617"/>
    </source>
</evidence>
<comment type="cofactor">
    <cofactor evidence="1">
        <name>heme</name>
        <dbReference type="ChEBI" id="CHEBI:30413"/>
    </cofactor>
</comment>
<keyword evidence="5" id="KW-0732">Signal</keyword>
<dbReference type="PANTHER" id="PTHR47582">
    <property type="entry name" value="P450, PUTATIVE (EUROFUNG)-RELATED"/>
    <property type="match status" value="1"/>
</dbReference>
<keyword evidence="3" id="KW-0479">Metal-binding</keyword>
<evidence type="ECO:0000256" key="3">
    <source>
        <dbReference type="ARBA" id="ARBA00022723"/>
    </source>
</evidence>
<gene>
    <name evidence="6" type="ORF">SLS56_008269</name>
</gene>
<organism evidence="6 7">
    <name type="scientific">Neofusicoccum ribis</name>
    <dbReference type="NCBI Taxonomy" id="45134"/>
    <lineage>
        <taxon>Eukaryota</taxon>
        <taxon>Fungi</taxon>
        <taxon>Dikarya</taxon>
        <taxon>Ascomycota</taxon>
        <taxon>Pezizomycotina</taxon>
        <taxon>Dothideomycetes</taxon>
        <taxon>Dothideomycetes incertae sedis</taxon>
        <taxon>Botryosphaeriales</taxon>
        <taxon>Botryosphaeriaceae</taxon>
        <taxon>Neofusicoccum</taxon>
    </lineage>
</organism>
<dbReference type="CDD" id="cd11040">
    <property type="entry name" value="CYP7_CYP8-like"/>
    <property type="match status" value="1"/>
</dbReference>
<sequence>MENSTIVLLCALVFTLAVAFAHWNPTIDAREPPVVRPSIPIIGHAIGFIRHGQPYFVHLSAAHPDLPIFTVDLLVTKFYVISSPNLISAVQRNSRALSFEHFINLSANRVLGIKGPGMNLLREEQKGGGGVGIKITHAMNPALLGPGLDRMNEKMISFLKTSVDQLSTAQDSDHDLFSWCRHAITVAATDSAYGKMNPYRSSEIEDAFWTMETNLDKFLVNIAPNITARKVWNARETLVSAFIDYYNASGLSDASAMANARWREQRSVGATLADTARLEAGMALGLLSNTVPAAFWTVFEICSRPPLLAAIRAELCVRALHVDAATGAHTVDLADIRDGCELLVSTFQETLRVRSKAMPMRMAYQDVLLNDRYLLKEGGIVQMPSPVFHRNGAIWGDEADAFEPRRFMKGGNVKETRRMTGFLAFGISPSLCPGRHFATGEVLSLVAMLLLRYDIIPQRGNWEVPKVDAKSAAASFYTPAEEFRVNFKARSEYEGASWAYRVTAGKGRFGLIIG</sequence>
<evidence type="ECO:0000256" key="1">
    <source>
        <dbReference type="ARBA" id="ARBA00001971"/>
    </source>
</evidence>
<dbReference type="InterPro" id="IPR053007">
    <property type="entry name" value="CYP450_monoxygenase_sec-met"/>
</dbReference>
<evidence type="ECO:0000313" key="6">
    <source>
        <dbReference type="EMBL" id="KAL1623565.1"/>
    </source>
</evidence>
<dbReference type="PANTHER" id="PTHR47582:SF1">
    <property type="entry name" value="P450, PUTATIVE (EUROFUNG)-RELATED"/>
    <property type="match status" value="1"/>
</dbReference>
<dbReference type="SUPFAM" id="SSF48264">
    <property type="entry name" value="Cytochrome P450"/>
    <property type="match status" value="1"/>
</dbReference>
<keyword evidence="7" id="KW-1185">Reference proteome</keyword>
<dbReference type="InterPro" id="IPR001128">
    <property type="entry name" value="Cyt_P450"/>
</dbReference>
<dbReference type="Proteomes" id="UP001521116">
    <property type="component" value="Unassembled WGS sequence"/>
</dbReference>
<comment type="caution">
    <text evidence="6">The sequence shown here is derived from an EMBL/GenBank/DDBJ whole genome shotgun (WGS) entry which is preliminary data.</text>
</comment>
<dbReference type="EMBL" id="JAJVDC020000119">
    <property type="protein sequence ID" value="KAL1623565.1"/>
    <property type="molecule type" value="Genomic_DNA"/>
</dbReference>
<dbReference type="Gene3D" id="1.10.630.10">
    <property type="entry name" value="Cytochrome P450"/>
    <property type="match status" value="1"/>
</dbReference>
<reference evidence="6 7" key="1">
    <citation type="submission" date="2024-02" db="EMBL/GenBank/DDBJ databases">
        <title>De novo assembly and annotation of 12 fungi associated with fruit tree decline syndrome in Ontario, Canada.</title>
        <authorList>
            <person name="Sulman M."/>
            <person name="Ellouze W."/>
            <person name="Ilyukhin E."/>
        </authorList>
    </citation>
    <scope>NUCLEOTIDE SEQUENCE [LARGE SCALE GENOMIC DNA]</scope>
    <source>
        <strain evidence="6 7">M1-105</strain>
    </source>
</reference>
<evidence type="ECO:0000256" key="5">
    <source>
        <dbReference type="SAM" id="SignalP"/>
    </source>
</evidence>
<dbReference type="Pfam" id="PF00067">
    <property type="entry name" value="p450"/>
    <property type="match status" value="1"/>
</dbReference>
<comment type="similarity">
    <text evidence="2">Belongs to the cytochrome P450 family.</text>
</comment>